<keyword evidence="3" id="KW-0285">Flavoprotein</keyword>
<protein>
    <recommendedName>
        <fullName evidence="6">FAD dependent oxidoreductase domain-containing protein</fullName>
    </recommendedName>
</protein>
<dbReference type="Pfam" id="PF01266">
    <property type="entry name" value="DAO"/>
    <property type="match status" value="1"/>
</dbReference>
<dbReference type="InterPro" id="IPR036188">
    <property type="entry name" value="FAD/NAD-bd_sf"/>
</dbReference>
<evidence type="ECO:0000259" key="6">
    <source>
        <dbReference type="Pfam" id="PF01266"/>
    </source>
</evidence>
<dbReference type="GO" id="GO:0004368">
    <property type="term" value="F:glycerol-3-phosphate dehydrogenase (quinone) activity"/>
    <property type="evidence" value="ECO:0007669"/>
    <property type="project" value="InterPro"/>
</dbReference>
<feature type="non-terminal residue" evidence="7">
    <location>
        <position position="237"/>
    </location>
</feature>
<evidence type="ECO:0000313" key="7">
    <source>
        <dbReference type="EMBL" id="SVE39791.1"/>
    </source>
</evidence>
<reference evidence="7" key="1">
    <citation type="submission" date="2018-05" db="EMBL/GenBank/DDBJ databases">
        <authorList>
            <person name="Lanie J.A."/>
            <person name="Ng W.-L."/>
            <person name="Kazmierczak K.M."/>
            <person name="Andrzejewski T.M."/>
            <person name="Davidsen T.M."/>
            <person name="Wayne K.J."/>
            <person name="Tettelin H."/>
            <person name="Glass J.I."/>
            <person name="Rusch D."/>
            <person name="Podicherti R."/>
            <person name="Tsui H.-C.T."/>
            <person name="Winkler M.E."/>
        </authorList>
    </citation>
    <scope>NUCLEOTIDE SEQUENCE</scope>
</reference>
<comment type="similarity">
    <text evidence="2">Belongs to the FAD-dependent glycerol-3-phosphate dehydrogenase family.</text>
</comment>
<feature type="domain" description="FAD dependent oxidoreductase" evidence="6">
    <location>
        <begin position="38"/>
        <end position="233"/>
    </location>
</feature>
<keyword evidence="4" id="KW-0274">FAD</keyword>
<evidence type="ECO:0000256" key="3">
    <source>
        <dbReference type="ARBA" id="ARBA00022630"/>
    </source>
</evidence>
<organism evidence="7">
    <name type="scientific">marine metagenome</name>
    <dbReference type="NCBI Taxonomy" id="408172"/>
    <lineage>
        <taxon>unclassified sequences</taxon>
        <taxon>metagenomes</taxon>
        <taxon>ecological metagenomes</taxon>
    </lineage>
</organism>
<proteinExistence type="inferred from homology"/>
<dbReference type="PANTHER" id="PTHR11985:SF35">
    <property type="entry name" value="ANAEROBIC GLYCEROL-3-PHOSPHATE DEHYDROGENASE SUBUNIT A"/>
    <property type="match status" value="1"/>
</dbReference>
<gene>
    <name evidence="7" type="ORF">METZ01_LOCUS492645</name>
</gene>
<evidence type="ECO:0000256" key="2">
    <source>
        <dbReference type="ARBA" id="ARBA00007330"/>
    </source>
</evidence>
<comment type="cofactor">
    <cofactor evidence="1">
        <name>FAD</name>
        <dbReference type="ChEBI" id="CHEBI:57692"/>
    </cofactor>
</comment>
<dbReference type="InterPro" id="IPR006076">
    <property type="entry name" value="FAD-dep_OxRdtase"/>
</dbReference>
<dbReference type="SUPFAM" id="SSF51905">
    <property type="entry name" value="FAD/NAD(P)-binding domain"/>
    <property type="match status" value="1"/>
</dbReference>
<dbReference type="Gene3D" id="3.30.9.10">
    <property type="entry name" value="D-Amino Acid Oxidase, subunit A, domain 2"/>
    <property type="match status" value="1"/>
</dbReference>
<evidence type="ECO:0000256" key="5">
    <source>
        <dbReference type="ARBA" id="ARBA00023002"/>
    </source>
</evidence>
<keyword evidence="5" id="KW-0560">Oxidoreductase</keyword>
<name>A0A383D5X9_9ZZZZ</name>
<sequence>RAVLRNIAPPLAVPTPMMIPAGSKAGRVKLAAGLWSFARLASGRGDEQHRQLGAKATYDLEPLLKPGLVAGSVVMSEYATDDARLTLETVRSAAAAGAIAANYAEVSSIVTDPEGLKVGALDVATGESFVVRCRCLVNAAGPWFDRVRALHAGSEDGRVQLTRGIHVVVPHNRLPVRSIIILKAADGRSTFVVPSGRYSYIGTTDTVYEGEPEEPGASVEDVAYLLASVAHSFEDAP</sequence>
<dbReference type="PANTHER" id="PTHR11985">
    <property type="entry name" value="GLYCEROL-3-PHOSPHATE DEHYDROGENASE"/>
    <property type="match status" value="1"/>
</dbReference>
<evidence type="ECO:0000256" key="4">
    <source>
        <dbReference type="ARBA" id="ARBA00022827"/>
    </source>
</evidence>
<accession>A0A383D5X9</accession>
<dbReference type="InterPro" id="IPR000447">
    <property type="entry name" value="G3P_DH_FAD-dep"/>
</dbReference>
<evidence type="ECO:0000256" key="1">
    <source>
        <dbReference type="ARBA" id="ARBA00001974"/>
    </source>
</evidence>
<dbReference type="GO" id="GO:0046168">
    <property type="term" value="P:glycerol-3-phosphate catabolic process"/>
    <property type="evidence" value="ECO:0007669"/>
    <property type="project" value="TreeGrafter"/>
</dbReference>
<dbReference type="Gene3D" id="3.50.50.60">
    <property type="entry name" value="FAD/NAD(P)-binding domain"/>
    <property type="match status" value="1"/>
</dbReference>
<dbReference type="AlphaFoldDB" id="A0A383D5X9"/>
<feature type="non-terminal residue" evidence="7">
    <location>
        <position position="1"/>
    </location>
</feature>
<dbReference type="EMBL" id="UINC01214523">
    <property type="protein sequence ID" value="SVE39791.1"/>
    <property type="molecule type" value="Genomic_DNA"/>
</dbReference>